<sequence>MRSSSAFDRSLSYSVGLMAFVACVILSAPPAAAAPQARSVADRVVTLTNAERAKAGCDPLRAEPRLTRAAQAHAEDMAAKGFLSHNSSRGGPGDRIRAAGYRARMWAENIAAGQSGPSEVVAAWMRSAGHRANILNCRLRDIGVGSAPGRNGTPYWVQNFATSR</sequence>
<dbReference type="InterPro" id="IPR014044">
    <property type="entry name" value="CAP_dom"/>
</dbReference>
<dbReference type="InterPro" id="IPR035940">
    <property type="entry name" value="CAP_sf"/>
</dbReference>
<dbReference type="Gene3D" id="3.40.33.10">
    <property type="entry name" value="CAP"/>
    <property type="match status" value="1"/>
</dbReference>
<dbReference type="CDD" id="cd05379">
    <property type="entry name" value="CAP_bacterial"/>
    <property type="match status" value="1"/>
</dbReference>
<feature type="domain" description="SCP" evidence="2">
    <location>
        <begin position="46"/>
        <end position="160"/>
    </location>
</feature>
<keyword evidence="4" id="KW-1185">Reference proteome</keyword>
<dbReference type="PROSITE" id="PS51257">
    <property type="entry name" value="PROKAR_LIPOPROTEIN"/>
    <property type="match status" value="1"/>
</dbReference>
<dbReference type="RefSeq" id="WP_251914730.1">
    <property type="nucleotide sequence ID" value="NZ_JAMRXG010000010.1"/>
</dbReference>
<feature type="chain" id="PRO_5040896368" evidence="1">
    <location>
        <begin position="34"/>
        <end position="164"/>
    </location>
</feature>
<evidence type="ECO:0000256" key="1">
    <source>
        <dbReference type="SAM" id="SignalP"/>
    </source>
</evidence>
<gene>
    <name evidence="3" type="ORF">NDR86_23375</name>
</gene>
<dbReference type="AlphaFoldDB" id="A0A9X2E959"/>
<evidence type="ECO:0000313" key="3">
    <source>
        <dbReference type="EMBL" id="MCM6776432.1"/>
    </source>
</evidence>
<dbReference type="SUPFAM" id="SSF55797">
    <property type="entry name" value="PR-1-like"/>
    <property type="match status" value="1"/>
</dbReference>
<accession>A0A9X2E959</accession>
<dbReference type="PANTHER" id="PTHR31157:SF1">
    <property type="entry name" value="SCP DOMAIN-CONTAINING PROTEIN"/>
    <property type="match status" value="1"/>
</dbReference>
<reference evidence="3" key="1">
    <citation type="submission" date="2022-06" db="EMBL/GenBank/DDBJ databases">
        <title>Novel species in genus nocardia.</title>
        <authorList>
            <person name="Li F."/>
        </authorList>
    </citation>
    <scope>NUCLEOTIDE SEQUENCE</scope>
    <source>
        <strain evidence="3">CDC141</strain>
    </source>
</reference>
<proteinExistence type="predicted"/>
<feature type="signal peptide" evidence="1">
    <location>
        <begin position="1"/>
        <end position="33"/>
    </location>
</feature>
<organism evidence="3 4">
    <name type="scientific">Nocardia pulmonis</name>
    <dbReference type="NCBI Taxonomy" id="2951408"/>
    <lineage>
        <taxon>Bacteria</taxon>
        <taxon>Bacillati</taxon>
        <taxon>Actinomycetota</taxon>
        <taxon>Actinomycetes</taxon>
        <taxon>Mycobacteriales</taxon>
        <taxon>Nocardiaceae</taxon>
        <taxon>Nocardia</taxon>
    </lineage>
</organism>
<dbReference type="EMBL" id="JAMRXG010000010">
    <property type="protein sequence ID" value="MCM6776432.1"/>
    <property type="molecule type" value="Genomic_DNA"/>
</dbReference>
<keyword evidence="1" id="KW-0732">Signal</keyword>
<name>A0A9X2E959_9NOCA</name>
<comment type="caution">
    <text evidence="3">The sequence shown here is derived from an EMBL/GenBank/DDBJ whole genome shotgun (WGS) entry which is preliminary data.</text>
</comment>
<evidence type="ECO:0000313" key="4">
    <source>
        <dbReference type="Proteomes" id="UP001139157"/>
    </source>
</evidence>
<evidence type="ECO:0000259" key="2">
    <source>
        <dbReference type="Pfam" id="PF00188"/>
    </source>
</evidence>
<protein>
    <submittedName>
        <fullName evidence="3">CAP domain-containing protein</fullName>
    </submittedName>
</protein>
<dbReference type="Pfam" id="PF00188">
    <property type="entry name" value="CAP"/>
    <property type="match status" value="1"/>
</dbReference>
<dbReference type="Proteomes" id="UP001139157">
    <property type="component" value="Unassembled WGS sequence"/>
</dbReference>
<dbReference type="PANTHER" id="PTHR31157">
    <property type="entry name" value="SCP DOMAIN-CONTAINING PROTEIN"/>
    <property type="match status" value="1"/>
</dbReference>